<name>A0A1I5UPB6_9PSEU</name>
<accession>A0A1I5UPB6</accession>
<gene>
    <name evidence="2" type="ORF">SAMN05421854_10834</name>
</gene>
<evidence type="ECO:0000313" key="2">
    <source>
        <dbReference type="EMBL" id="SFP97038.1"/>
    </source>
</evidence>
<dbReference type="AlphaFoldDB" id="A0A1I5UPB6"/>
<evidence type="ECO:0000313" key="3">
    <source>
        <dbReference type="Proteomes" id="UP000199137"/>
    </source>
</evidence>
<feature type="region of interest" description="Disordered" evidence="1">
    <location>
        <begin position="86"/>
        <end position="128"/>
    </location>
</feature>
<sequence length="128" mass="13988">MRAVAGQVRDGRFREVETRFSPGSRAAVPGVVLETAWNAQLGEHGPVTALGEPVAEPAGPELTRVQVPVVCARGGFLVMLSVDSTGEPSRGFGSRPLWDGPNRPMRTNRRSLSRMSFFPRNPIRHRGR</sequence>
<protein>
    <submittedName>
        <fullName evidence="2">Uncharacterized protein</fullName>
    </submittedName>
</protein>
<dbReference type="EMBL" id="FOWC01000008">
    <property type="protein sequence ID" value="SFP97038.1"/>
    <property type="molecule type" value="Genomic_DNA"/>
</dbReference>
<dbReference type="Proteomes" id="UP000199137">
    <property type="component" value="Unassembled WGS sequence"/>
</dbReference>
<proteinExistence type="predicted"/>
<organism evidence="2 3">
    <name type="scientific">Amycolatopsis rubida</name>
    <dbReference type="NCBI Taxonomy" id="112413"/>
    <lineage>
        <taxon>Bacteria</taxon>
        <taxon>Bacillati</taxon>
        <taxon>Actinomycetota</taxon>
        <taxon>Actinomycetes</taxon>
        <taxon>Pseudonocardiales</taxon>
        <taxon>Pseudonocardiaceae</taxon>
        <taxon>Amycolatopsis</taxon>
    </lineage>
</organism>
<reference evidence="2 3" key="1">
    <citation type="submission" date="2016-10" db="EMBL/GenBank/DDBJ databases">
        <authorList>
            <person name="de Groot N.N."/>
        </authorList>
    </citation>
    <scope>NUCLEOTIDE SEQUENCE [LARGE SCALE GENOMIC DNA]</scope>
    <source>
        <strain evidence="2 3">DSM 44637</strain>
    </source>
</reference>
<evidence type="ECO:0000256" key="1">
    <source>
        <dbReference type="SAM" id="MobiDB-lite"/>
    </source>
</evidence>
<dbReference type="RefSeq" id="WP_244287306.1">
    <property type="nucleotide sequence ID" value="NZ_FOWC01000008.1"/>
</dbReference>
<dbReference type="STRING" id="112413.SAMN05421854_10834"/>